<dbReference type="AlphaFoldDB" id="A0A066Z022"/>
<gene>
    <name evidence="2" type="ORF">KCH_12880</name>
</gene>
<organism evidence="2 3">
    <name type="scientific">Kitasatospora cheerisanensis KCTC 2395</name>
    <dbReference type="NCBI Taxonomy" id="1348663"/>
    <lineage>
        <taxon>Bacteria</taxon>
        <taxon>Bacillati</taxon>
        <taxon>Actinomycetota</taxon>
        <taxon>Actinomycetes</taxon>
        <taxon>Kitasatosporales</taxon>
        <taxon>Streptomycetaceae</taxon>
        <taxon>Kitasatospora</taxon>
    </lineage>
</organism>
<name>A0A066Z022_9ACTN</name>
<evidence type="ECO:0000256" key="1">
    <source>
        <dbReference type="SAM" id="MobiDB-lite"/>
    </source>
</evidence>
<dbReference type="HOGENOM" id="CLU_2167572_0_0_11"/>
<dbReference type="PATRIC" id="fig|1348663.4.peg.1230"/>
<accession>A0A066Z022</accession>
<reference evidence="2 3" key="1">
    <citation type="submission" date="2014-05" db="EMBL/GenBank/DDBJ databases">
        <title>Draft Genome Sequence of Kitasatospora cheerisanensis KCTC 2395.</title>
        <authorList>
            <person name="Nam D.H."/>
        </authorList>
    </citation>
    <scope>NUCLEOTIDE SEQUENCE [LARGE SCALE GENOMIC DNA]</scope>
    <source>
        <strain evidence="2 3">KCTC 2395</strain>
    </source>
</reference>
<dbReference type="Proteomes" id="UP000027178">
    <property type="component" value="Unassembled WGS sequence"/>
</dbReference>
<feature type="region of interest" description="Disordered" evidence="1">
    <location>
        <begin position="75"/>
        <end position="110"/>
    </location>
</feature>
<keyword evidence="3" id="KW-1185">Reference proteome</keyword>
<comment type="caution">
    <text evidence="2">The sequence shown here is derived from an EMBL/GenBank/DDBJ whole genome shotgun (WGS) entry which is preliminary data.</text>
</comment>
<protein>
    <submittedName>
        <fullName evidence="2">Uncharacterized protein</fullName>
    </submittedName>
</protein>
<sequence>MGELHRGPAAAGLPAGGVPGRRRRLVYLYDPMGETVRNEASLRDQRYLAHADALVLVCDVLAEPEVRRSLAPADAALAGAPARPGGPATRPGGWSASSAGRAARPRWPWW</sequence>
<evidence type="ECO:0000313" key="2">
    <source>
        <dbReference type="EMBL" id="KDN86842.1"/>
    </source>
</evidence>
<evidence type="ECO:0000313" key="3">
    <source>
        <dbReference type="Proteomes" id="UP000027178"/>
    </source>
</evidence>
<dbReference type="EMBL" id="JNBY01000051">
    <property type="protein sequence ID" value="KDN86842.1"/>
    <property type="molecule type" value="Genomic_DNA"/>
</dbReference>
<proteinExistence type="predicted"/>